<proteinExistence type="inferred from homology"/>
<comment type="similarity">
    <text evidence="1">Belongs to the short-chain dehydrogenases/reductases (SDR) family.</text>
</comment>
<organism evidence="3">
    <name type="scientific">freshwater metagenome</name>
    <dbReference type="NCBI Taxonomy" id="449393"/>
    <lineage>
        <taxon>unclassified sequences</taxon>
        <taxon>metagenomes</taxon>
        <taxon>ecological metagenomes</taxon>
    </lineage>
</organism>
<dbReference type="PANTHER" id="PTHR24321">
    <property type="entry name" value="DEHYDROGENASES, SHORT CHAIN"/>
    <property type="match status" value="1"/>
</dbReference>
<dbReference type="Gene3D" id="3.40.50.720">
    <property type="entry name" value="NAD(P)-binding Rossmann-like Domain"/>
    <property type="match status" value="1"/>
</dbReference>
<keyword evidence="2" id="KW-0560">Oxidoreductase</keyword>
<reference evidence="3" key="1">
    <citation type="submission" date="2020-05" db="EMBL/GenBank/DDBJ databases">
        <authorList>
            <person name="Chiriac C."/>
            <person name="Salcher M."/>
            <person name="Ghai R."/>
            <person name="Kavagutti S V."/>
        </authorList>
    </citation>
    <scope>NUCLEOTIDE SEQUENCE</scope>
</reference>
<dbReference type="GO" id="GO:0016491">
    <property type="term" value="F:oxidoreductase activity"/>
    <property type="evidence" value="ECO:0007669"/>
    <property type="project" value="UniProtKB-KW"/>
</dbReference>
<sequence>MNSLHPGFIDTPILGDAKQTEFGKVLLQVTPMNRLGLPEEVAATVAFLASDDASFMTGSELVVDGGYLAR</sequence>
<gene>
    <name evidence="3" type="ORF">UFOPK1650_00701</name>
</gene>
<evidence type="ECO:0000256" key="1">
    <source>
        <dbReference type="ARBA" id="ARBA00006484"/>
    </source>
</evidence>
<evidence type="ECO:0000256" key="2">
    <source>
        <dbReference type="ARBA" id="ARBA00023002"/>
    </source>
</evidence>
<dbReference type="InterPro" id="IPR002347">
    <property type="entry name" value="SDR_fam"/>
</dbReference>
<dbReference type="InterPro" id="IPR036291">
    <property type="entry name" value="NAD(P)-bd_dom_sf"/>
</dbReference>
<accession>A0A6J6E3T2</accession>
<evidence type="ECO:0000313" key="3">
    <source>
        <dbReference type="EMBL" id="CAB4571041.1"/>
    </source>
</evidence>
<protein>
    <submittedName>
        <fullName evidence="3">Unannotated protein</fullName>
    </submittedName>
</protein>
<dbReference type="SUPFAM" id="SSF51735">
    <property type="entry name" value="NAD(P)-binding Rossmann-fold domains"/>
    <property type="match status" value="1"/>
</dbReference>
<name>A0A6J6E3T2_9ZZZZ</name>
<dbReference type="PANTHER" id="PTHR24321:SF8">
    <property type="entry name" value="ESTRADIOL 17-BETA-DEHYDROGENASE 8-RELATED"/>
    <property type="match status" value="1"/>
</dbReference>
<dbReference type="AlphaFoldDB" id="A0A6J6E3T2"/>
<dbReference type="Pfam" id="PF13561">
    <property type="entry name" value="adh_short_C2"/>
    <property type="match status" value="1"/>
</dbReference>
<dbReference type="EMBL" id="CAEZTJ010000097">
    <property type="protein sequence ID" value="CAB4571041.1"/>
    <property type="molecule type" value="Genomic_DNA"/>
</dbReference>